<sequence>YAQSMVTRKQNRINALSQEKIILQLIVRRKDGQITEHRRTAHRWTIRYNNDAERWRRQHDCIIQQAQNWHRHYKDESRKHQKQRDITQRLEGAMINNDARKQARINTLVQE</sequence>
<keyword evidence="2" id="KW-1185">Reference proteome</keyword>
<proteinExistence type="predicted"/>
<feature type="non-terminal residue" evidence="1">
    <location>
        <position position="1"/>
    </location>
</feature>
<evidence type="ECO:0000313" key="2">
    <source>
        <dbReference type="Proteomes" id="UP001153678"/>
    </source>
</evidence>
<comment type="caution">
    <text evidence="1">The sequence shown here is derived from an EMBL/GenBank/DDBJ whole genome shotgun (WGS) entry which is preliminary data.</text>
</comment>
<name>A0A9W4T7N1_9GLOM</name>
<reference evidence="1" key="1">
    <citation type="submission" date="2022-08" db="EMBL/GenBank/DDBJ databases">
        <authorList>
            <person name="Kallberg Y."/>
            <person name="Tangrot J."/>
            <person name="Rosling A."/>
        </authorList>
    </citation>
    <scope>NUCLEOTIDE SEQUENCE</scope>
    <source>
        <strain evidence="1">Wild A</strain>
    </source>
</reference>
<evidence type="ECO:0000313" key="1">
    <source>
        <dbReference type="EMBL" id="CAI2195275.1"/>
    </source>
</evidence>
<feature type="non-terminal residue" evidence="1">
    <location>
        <position position="111"/>
    </location>
</feature>
<accession>A0A9W4T7N1</accession>
<organism evidence="1 2">
    <name type="scientific">Funneliformis geosporum</name>
    <dbReference type="NCBI Taxonomy" id="1117311"/>
    <lineage>
        <taxon>Eukaryota</taxon>
        <taxon>Fungi</taxon>
        <taxon>Fungi incertae sedis</taxon>
        <taxon>Mucoromycota</taxon>
        <taxon>Glomeromycotina</taxon>
        <taxon>Glomeromycetes</taxon>
        <taxon>Glomerales</taxon>
        <taxon>Glomeraceae</taxon>
        <taxon>Funneliformis</taxon>
    </lineage>
</organism>
<dbReference type="EMBL" id="CAMKVN010012236">
    <property type="protein sequence ID" value="CAI2195275.1"/>
    <property type="molecule type" value="Genomic_DNA"/>
</dbReference>
<protein>
    <submittedName>
        <fullName evidence="1">8296_t:CDS:1</fullName>
    </submittedName>
</protein>
<dbReference type="OrthoDB" id="2438342at2759"/>
<dbReference type="Proteomes" id="UP001153678">
    <property type="component" value="Unassembled WGS sequence"/>
</dbReference>
<gene>
    <name evidence="1" type="ORF">FWILDA_LOCUS16994</name>
</gene>
<dbReference type="AlphaFoldDB" id="A0A9W4T7N1"/>